<sequence length="155" mass="16897">MNPQDSRQDEGEKNTVKRIKTKGGHEIIFVEEEDEERLEIHTPKNLKISLEDEQQMIIVQDKDGRNMLEIDGKNGKILVTAENSISFHAAGGRAALELGNQEGGKVTLKAETISLESRQALQIKGAVTAALTSGASMKIESAGILELKGAMIKMN</sequence>
<accession>A0ABP2C3J2</accession>
<proteinExistence type="predicted"/>
<gene>
    <name evidence="1" type="ORF">SSPH_01527</name>
</gene>
<comment type="caution">
    <text evidence="1">The sequence shown here is derived from an EMBL/GenBank/DDBJ whole genome shotgun (WGS) entry which is preliminary data.</text>
</comment>
<name>A0ABP2C3J2_9FIRM</name>
<evidence type="ECO:0000313" key="2">
    <source>
        <dbReference type="Proteomes" id="UP000245702"/>
    </source>
</evidence>
<evidence type="ECO:0000313" key="1">
    <source>
        <dbReference type="EMBL" id="CVK18883.1"/>
    </source>
</evidence>
<organism evidence="1 2">
    <name type="scientific">Sporomusa sphaeroides DSM 2875</name>
    <dbReference type="NCBI Taxonomy" id="1337886"/>
    <lineage>
        <taxon>Bacteria</taxon>
        <taxon>Bacillati</taxon>
        <taxon>Bacillota</taxon>
        <taxon>Negativicutes</taxon>
        <taxon>Selenomonadales</taxon>
        <taxon>Sporomusaceae</taxon>
        <taxon>Sporomusa</taxon>
    </lineage>
</organism>
<reference evidence="1 2" key="1">
    <citation type="submission" date="2016-01" db="EMBL/GenBank/DDBJ databases">
        <authorList>
            <person name="Brown R."/>
        </authorList>
    </citation>
    <scope>NUCLEOTIDE SEQUENCE [LARGE SCALE GENOMIC DNA]</scope>
    <source>
        <strain evidence="1">Sporomusa sphaeroides DSM 2875</strain>
    </source>
</reference>
<keyword evidence="2" id="KW-1185">Reference proteome</keyword>
<dbReference type="Proteomes" id="UP000245702">
    <property type="component" value="Unassembled WGS sequence"/>
</dbReference>
<evidence type="ECO:0008006" key="3">
    <source>
        <dbReference type="Google" id="ProtNLM"/>
    </source>
</evidence>
<protein>
    <recommendedName>
        <fullName evidence="3">DUF2345 domain-containing protein</fullName>
    </recommendedName>
</protein>
<dbReference type="RefSeq" id="WP_075756819.1">
    <property type="nucleotide sequence ID" value="NZ_CP146991.1"/>
</dbReference>
<dbReference type="EMBL" id="FCOW01000006">
    <property type="protein sequence ID" value="CVK18883.1"/>
    <property type="molecule type" value="Genomic_DNA"/>
</dbReference>